<protein>
    <recommendedName>
        <fullName evidence="6">Cilia- and flagella-associated protein 263</fullName>
    </recommendedName>
</protein>
<gene>
    <name evidence="10" type="ORF">KFL_005880020</name>
</gene>
<dbReference type="OMA" id="TCQQHRA"/>
<feature type="domain" description="CCDC113/CCDC96 coiled-coil" evidence="9">
    <location>
        <begin position="167"/>
        <end position="340"/>
    </location>
</feature>
<proteinExistence type="inferred from homology"/>
<dbReference type="AlphaFoldDB" id="A0A1Y1IKQ7"/>
<dbReference type="GO" id="GO:0036064">
    <property type="term" value="C:ciliary basal body"/>
    <property type="evidence" value="ECO:0000318"/>
    <property type="project" value="GO_Central"/>
</dbReference>
<sequence length="374" mass="42636">MDDTAEAAPEDVGPPSDLAAELDELEKANEHLEKENQLLEAYLQRVTPAGTSGADLDEPLGGRKRSPKKKAVEDRKREERLLTMDEKYEIACAEIEVIREETQRVRQESERTLEDLKALLEEADVSIAQTKKESYEFRRDVVMGGQNGQTGKTMAEKVLKYFEDRFRERDSTVEKLRLKNASLKIQISKVESSLQQKEEMGEVLNTVDFDQLKIQNQQFLEKVEERNAELIKLKLTAARTLQILNTLKKKLSGLTWQGTWLAKTMAEKRELLSRYEKEILTIGDEKAAAQDRQAALKKQQEDPELPCVMDYIKLKAKVAELEKKSVDWERKVEIVEMDVKRTRRQAGLTGGSSRPGSKMNLAGSMRTTPLPADR</sequence>
<evidence type="ECO:0000256" key="6">
    <source>
        <dbReference type="ARBA" id="ARBA00044798"/>
    </source>
</evidence>
<comment type="subcellular location">
    <subcellularLocation>
        <location evidence="1">Cell projection</location>
        <location evidence="1">Cilium</location>
    </subcellularLocation>
</comment>
<evidence type="ECO:0000256" key="7">
    <source>
        <dbReference type="SAM" id="Coils"/>
    </source>
</evidence>
<dbReference type="PANTHER" id="PTHR15654:SF2">
    <property type="entry name" value="COILED-COIL DOMAIN-CONTAINING PROTEIN 113"/>
    <property type="match status" value="1"/>
</dbReference>
<evidence type="ECO:0000259" key="9">
    <source>
        <dbReference type="Pfam" id="PF13870"/>
    </source>
</evidence>
<feature type="region of interest" description="Disordered" evidence="8">
    <location>
        <begin position="43"/>
        <end position="77"/>
    </location>
</feature>
<keyword evidence="3 7" id="KW-0175">Coiled coil</keyword>
<accession>A0A1Y1IKQ7</accession>
<evidence type="ECO:0000313" key="11">
    <source>
        <dbReference type="Proteomes" id="UP000054558"/>
    </source>
</evidence>
<dbReference type="InterPro" id="IPR051885">
    <property type="entry name" value="CC_CF"/>
</dbReference>
<feature type="coiled-coil region" evidence="7">
    <location>
        <begin position="173"/>
        <end position="229"/>
    </location>
</feature>
<evidence type="ECO:0000313" key="10">
    <source>
        <dbReference type="EMBL" id="GAQ89999.1"/>
    </source>
</evidence>
<keyword evidence="11" id="KW-1185">Reference proteome</keyword>
<comment type="similarity">
    <text evidence="5">Belongs to the CFAP263 family.</text>
</comment>
<evidence type="ECO:0000256" key="3">
    <source>
        <dbReference type="ARBA" id="ARBA00023054"/>
    </source>
</evidence>
<dbReference type="EMBL" id="DF237537">
    <property type="protein sequence ID" value="GAQ89999.1"/>
    <property type="molecule type" value="Genomic_DNA"/>
</dbReference>
<dbReference type="InterPro" id="IPR025254">
    <property type="entry name" value="CCDC113/CCDC96_CC"/>
</dbReference>
<evidence type="ECO:0000256" key="5">
    <source>
        <dbReference type="ARBA" id="ARBA00044506"/>
    </source>
</evidence>
<evidence type="ECO:0000256" key="2">
    <source>
        <dbReference type="ARBA" id="ARBA00022794"/>
    </source>
</evidence>
<feature type="coiled-coil region" evidence="7">
    <location>
        <begin position="311"/>
        <end position="338"/>
    </location>
</feature>
<keyword evidence="2" id="KW-0970">Cilium biogenesis/degradation</keyword>
<evidence type="ECO:0000256" key="4">
    <source>
        <dbReference type="ARBA" id="ARBA00023273"/>
    </source>
</evidence>
<name>A0A1Y1IKQ7_KLENI</name>
<feature type="coiled-coil region" evidence="7">
    <location>
        <begin position="99"/>
        <end position="133"/>
    </location>
</feature>
<reference evidence="10 11" key="1">
    <citation type="journal article" date="2014" name="Nat. Commun.">
        <title>Klebsormidium flaccidum genome reveals primary factors for plant terrestrial adaptation.</title>
        <authorList>
            <person name="Hori K."/>
            <person name="Maruyama F."/>
            <person name="Fujisawa T."/>
            <person name="Togashi T."/>
            <person name="Yamamoto N."/>
            <person name="Seo M."/>
            <person name="Sato S."/>
            <person name="Yamada T."/>
            <person name="Mori H."/>
            <person name="Tajima N."/>
            <person name="Moriyama T."/>
            <person name="Ikeuchi M."/>
            <person name="Watanabe M."/>
            <person name="Wada H."/>
            <person name="Kobayashi K."/>
            <person name="Saito M."/>
            <person name="Masuda T."/>
            <person name="Sasaki-Sekimoto Y."/>
            <person name="Mashiguchi K."/>
            <person name="Awai K."/>
            <person name="Shimojima M."/>
            <person name="Masuda S."/>
            <person name="Iwai M."/>
            <person name="Nobusawa T."/>
            <person name="Narise T."/>
            <person name="Kondo S."/>
            <person name="Saito H."/>
            <person name="Sato R."/>
            <person name="Murakawa M."/>
            <person name="Ihara Y."/>
            <person name="Oshima-Yamada Y."/>
            <person name="Ohtaka K."/>
            <person name="Satoh M."/>
            <person name="Sonobe K."/>
            <person name="Ishii M."/>
            <person name="Ohtani R."/>
            <person name="Kanamori-Sato M."/>
            <person name="Honoki R."/>
            <person name="Miyazaki D."/>
            <person name="Mochizuki H."/>
            <person name="Umetsu J."/>
            <person name="Higashi K."/>
            <person name="Shibata D."/>
            <person name="Kamiya Y."/>
            <person name="Sato N."/>
            <person name="Nakamura Y."/>
            <person name="Tabata S."/>
            <person name="Ida S."/>
            <person name="Kurokawa K."/>
            <person name="Ohta H."/>
        </authorList>
    </citation>
    <scope>NUCLEOTIDE SEQUENCE [LARGE SCALE GENOMIC DNA]</scope>
    <source>
        <strain evidence="10 11">NIES-2285</strain>
    </source>
</reference>
<evidence type="ECO:0000256" key="1">
    <source>
        <dbReference type="ARBA" id="ARBA00004138"/>
    </source>
</evidence>
<dbReference type="STRING" id="105231.A0A1Y1IKQ7"/>
<evidence type="ECO:0000256" key="8">
    <source>
        <dbReference type="SAM" id="MobiDB-lite"/>
    </source>
</evidence>
<dbReference type="GO" id="GO:0060271">
    <property type="term" value="P:cilium assembly"/>
    <property type="evidence" value="ECO:0000318"/>
    <property type="project" value="GO_Central"/>
</dbReference>
<dbReference type="Proteomes" id="UP000054558">
    <property type="component" value="Unassembled WGS sequence"/>
</dbReference>
<feature type="region of interest" description="Disordered" evidence="8">
    <location>
        <begin position="343"/>
        <end position="374"/>
    </location>
</feature>
<dbReference type="GO" id="GO:0005930">
    <property type="term" value="C:axoneme"/>
    <property type="evidence" value="ECO:0000318"/>
    <property type="project" value="GO_Central"/>
</dbReference>
<organism evidence="10 11">
    <name type="scientific">Klebsormidium nitens</name>
    <name type="common">Green alga</name>
    <name type="synonym">Ulothrix nitens</name>
    <dbReference type="NCBI Taxonomy" id="105231"/>
    <lineage>
        <taxon>Eukaryota</taxon>
        <taxon>Viridiplantae</taxon>
        <taxon>Streptophyta</taxon>
        <taxon>Klebsormidiophyceae</taxon>
        <taxon>Klebsormidiales</taxon>
        <taxon>Klebsormidiaceae</taxon>
        <taxon>Klebsormidium</taxon>
    </lineage>
</organism>
<dbReference type="Pfam" id="PF13870">
    <property type="entry name" value="CCDC113_CCDC96_CC"/>
    <property type="match status" value="1"/>
</dbReference>
<dbReference type="PANTHER" id="PTHR15654">
    <property type="entry name" value="COILED-COIL DOMAIN-CONTAINING PROTEIN 113-RELATED"/>
    <property type="match status" value="1"/>
</dbReference>
<dbReference type="OrthoDB" id="10259713at2759"/>
<keyword evidence="4" id="KW-0966">Cell projection</keyword>